<evidence type="ECO:0000259" key="4">
    <source>
        <dbReference type="Pfam" id="PF00248"/>
    </source>
</evidence>
<gene>
    <name evidence="5" type="ORF">B0T10DRAFT_538895</name>
</gene>
<evidence type="ECO:0000256" key="3">
    <source>
        <dbReference type="PIRSR" id="PIRSR000097-3"/>
    </source>
</evidence>
<dbReference type="Pfam" id="PF00248">
    <property type="entry name" value="Aldo_ket_red"/>
    <property type="match status" value="1"/>
</dbReference>
<dbReference type="PROSITE" id="PS00062">
    <property type="entry name" value="ALDOKETO_REDUCTASE_2"/>
    <property type="match status" value="1"/>
</dbReference>
<feature type="site" description="Lowers pKa of active site Tyr" evidence="3">
    <location>
        <position position="57"/>
    </location>
</feature>
<protein>
    <submittedName>
        <fullName evidence="5">Aldehyde reductase</fullName>
    </submittedName>
</protein>
<evidence type="ECO:0000313" key="6">
    <source>
        <dbReference type="Proteomes" id="UP000777438"/>
    </source>
</evidence>
<accession>A0A9P9ANP0</accession>
<organism evidence="5 6">
    <name type="scientific">Thelonectria olida</name>
    <dbReference type="NCBI Taxonomy" id="1576542"/>
    <lineage>
        <taxon>Eukaryota</taxon>
        <taxon>Fungi</taxon>
        <taxon>Dikarya</taxon>
        <taxon>Ascomycota</taxon>
        <taxon>Pezizomycotina</taxon>
        <taxon>Sordariomycetes</taxon>
        <taxon>Hypocreomycetidae</taxon>
        <taxon>Hypocreales</taxon>
        <taxon>Nectriaceae</taxon>
        <taxon>Thelonectria</taxon>
    </lineage>
</organism>
<reference evidence="5 6" key="1">
    <citation type="journal article" date="2021" name="Nat. Commun.">
        <title>Genetic determinants of endophytism in the Arabidopsis root mycobiome.</title>
        <authorList>
            <person name="Mesny F."/>
            <person name="Miyauchi S."/>
            <person name="Thiergart T."/>
            <person name="Pickel B."/>
            <person name="Atanasova L."/>
            <person name="Karlsson M."/>
            <person name="Huettel B."/>
            <person name="Barry K.W."/>
            <person name="Haridas S."/>
            <person name="Chen C."/>
            <person name="Bauer D."/>
            <person name="Andreopoulos W."/>
            <person name="Pangilinan J."/>
            <person name="LaButti K."/>
            <person name="Riley R."/>
            <person name="Lipzen A."/>
            <person name="Clum A."/>
            <person name="Drula E."/>
            <person name="Henrissat B."/>
            <person name="Kohler A."/>
            <person name="Grigoriev I.V."/>
            <person name="Martin F.M."/>
            <person name="Hacquard S."/>
        </authorList>
    </citation>
    <scope>NUCLEOTIDE SEQUENCE [LARGE SCALE GENOMIC DNA]</scope>
    <source>
        <strain evidence="5 6">MPI-CAGE-CH-0241</strain>
    </source>
</reference>
<comment type="caution">
    <text evidence="5">The sequence shown here is derived from an EMBL/GenBank/DDBJ whole genome shotgun (WGS) entry which is preliminary data.</text>
</comment>
<dbReference type="SUPFAM" id="SSF51430">
    <property type="entry name" value="NAD(P)-linked oxidoreductase"/>
    <property type="match status" value="1"/>
</dbReference>
<dbReference type="PRINTS" id="PR00069">
    <property type="entry name" value="ALDKETRDTASE"/>
</dbReference>
<dbReference type="AlphaFoldDB" id="A0A9P9ANP0"/>
<dbReference type="InterPro" id="IPR023210">
    <property type="entry name" value="NADP_OxRdtase_dom"/>
</dbReference>
<keyword evidence="1" id="KW-0560">Oxidoreductase</keyword>
<evidence type="ECO:0000256" key="1">
    <source>
        <dbReference type="ARBA" id="ARBA00023002"/>
    </source>
</evidence>
<dbReference type="GO" id="GO:0016491">
    <property type="term" value="F:oxidoreductase activity"/>
    <property type="evidence" value="ECO:0007669"/>
    <property type="project" value="UniProtKB-KW"/>
</dbReference>
<dbReference type="PIRSF" id="PIRSF000097">
    <property type="entry name" value="AKR"/>
    <property type="match status" value="1"/>
</dbReference>
<evidence type="ECO:0000313" key="5">
    <source>
        <dbReference type="EMBL" id="KAH6887397.1"/>
    </source>
</evidence>
<dbReference type="OrthoDB" id="416253at2759"/>
<dbReference type="InterPro" id="IPR018170">
    <property type="entry name" value="Aldo/ket_reductase_CS"/>
</dbReference>
<dbReference type="Proteomes" id="UP000777438">
    <property type="component" value="Unassembled WGS sequence"/>
</dbReference>
<dbReference type="InterPro" id="IPR036812">
    <property type="entry name" value="NAD(P)_OxRdtase_dom_sf"/>
</dbReference>
<dbReference type="EMBL" id="JAGPYM010000014">
    <property type="protein sequence ID" value="KAH6887397.1"/>
    <property type="molecule type" value="Genomic_DNA"/>
</dbReference>
<dbReference type="PANTHER" id="PTHR11732">
    <property type="entry name" value="ALDO/KETO REDUCTASE"/>
    <property type="match status" value="1"/>
</dbReference>
<name>A0A9P9ANP0_9HYPO</name>
<keyword evidence="6" id="KW-1185">Reference proteome</keyword>
<evidence type="ECO:0000256" key="2">
    <source>
        <dbReference type="PIRSR" id="PIRSR000097-2"/>
    </source>
</evidence>
<feature type="domain" description="NADP-dependent oxidoreductase" evidence="4">
    <location>
        <begin position="25"/>
        <end position="196"/>
    </location>
</feature>
<dbReference type="InterPro" id="IPR020471">
    <property type="entry name" value="AKR"/>
</dbReference>
<sequence length="298" mass="33365">MSSGRTFRLNSGHFIPAVGLGTWVARAVEYALAHGYRHIDAAAVHNNENEVDFLTSKLWNTHHKQEDVEEALDKSLSDLGTNYLDLYLIHWPVAFPKPAEEGVRFPSDPADGGTHVIDVPIEETWKALEALVRKGKVRSIGVSNFTKEKITQLLKFAEIPPAVNQIEAHPYLQQPNLLKWSKEQNILLTAYSPLGNNIYGLPMAIDDAEIIAIANELGKQPAQRGTAVVPKSVTPSRLASNFEDFELPGETMSRILSLDRKHRYNMPVRLGIDIFGEHHEAALKKARRDWIAVQKQVN</sequence>
<feature type="binding site" evidence="2">
    <location>
        <position position="90"/>
    </location>
    <ligand>
        <name>substrate</name>
    </ligand>
</feature>
<proteinExistence type="predicted"/>
<dbReference type="Gene3D" id="3.20.20.100">
    <property type="entry name" value="NADP-dependent oxidoreductase domain"/>
    <property type="match status" value="1"/>
</dbReference>